<evidence type="ECO:0000256" key="1">
    <source>
        <dbReference type="SAM" id="MobiDB-lite"/>
    </source>
</evidence>
<evidence type="ECO:0000313" key="2">
    <source>
        <dbReference type="EMBL" id="KAA1137592.1"/>
    </source>
</evidence>
<feature type="compositionally biased region" description="Polar residues" evidence="1">
    <location>
        <begin position="159"/>
        <end position="178"/>
    </location>
</feature>
<evidence type="ECO:0000313" key="3">
    <source>
        <dbReference type="Proteomes" id="UP000325313"/>
    </source>
</evidence>
<gene>
    <name evidence="2" type="ORF">PGTUg99_006589</name>
</gene>
<proteinExistence type="predicted"/>
<organism evidence="2 3">
    <name type="scientific">Puccinia graminis f. sp. tritici</name>
    <dbReference type="NCBI Taxonomy" id="56615"/>
    <lineage>
        <taxon>Eukaryota</taxon>
        <taxon>Fungi</taxon>
        <taxon>Dikarya</taxon>
        <taxon>Basidiomycota</taxon>
        <taxon>Pucciniomycotina</taxon>
        <taxon>Pucciniomycetes</taxon>
        <taxon>Pucciniales</taxon>
        <taxon>Pucciniaceae</taxon>
        <taxon>Puccinia</taxon>
    </lineage>
</organism>
<dbReference type="Proteomes" id="UP000325313">
    <property type="component" value="Unassembled WGS sequence"/>
</dbReference>
<feature type="region of interest" description="Disordered" evidence="1">
    <location>
        <begin position="158"/>
        <end position="178"/>
    </location>
</feature>
<comment type="caution">
    <text evidence="2">The sequence shown here is derived from an EMBL/GenBank/DDBJ whole genome shotgun (WGS) entry which is preliminary data.</text>
</comment>
<name>A0A5B0SI90_PUCGR</name>
<reference evidence="2 3" key="1">
    <citation type="submission" date="2019-05" db="EMBL/GenBank/DDBJ databases">
        <title>Emergence of the Ug99 lineage of the wheat stem rust pathogen through somatic hybridization.</title>
        <authorList>
            <person name="Li F."/>
            <person name="Upadhyaya N.M."/>
            <person name="Sperschneider J."/>
            <person name="Matny O."/>
            <person name="Nguyen-Phuc H."/>
            <person name="Mago R."/>
            <person name="Raley C."/>
            <person name="Miller M.E."/>
            <person name="Silverstein K.A.T."/>
            <person name="Henningsen E."/>
            <person name="Hirsch C.D."/>
            <person name="Visser B."/>
            <person name="Pretorius Z.A."/>
            <person name="Steffenson B.J."/>
            <person name="Schwessinger B."/>
            <person name="Dodds P.N."/>
            <person name="Figueroa M."/>
        </authorList>
    </citation>
    <scope>NUCLEOTIDE SEQUENCE [LARGE SCALE GENOMIC DNA]</scope>
    <source>
        <strain evidence="2 3">Ug99</strain>
    </source>
</reference>
<protein>
    <submittedName>
        <fullName evidence="2">Uncharacterized protein</fullName>
    </submittedName>
</protein>
<accession>A0A5B0SI90</accession>
<dbReference type="AlphaFoldDB" id="A0A5B0SI90"/>
<dbReference type="EMBL" id="VDEP01000006">
    <property type="protein sequence ID" value="KAA1137592.1"/>
    <property type="molecule type" value="Genomic_DNA"/>
</dbReference>
<sequence length="178" mass="19073">MRNGRVGSLMGLIGEVIYFAQVGARLCLCPQGTNPNLSYQEKLEQIPVHLHPEDVDMGAPRGTEKEDRAACLAILAIIVGLDLAPDPDLGLARDTVGTEDVRQNELGRGIVPLLDPARGRGHTIARGHLLGAIPQITLDLDLLLETVAIGLNSKRMKKSSSVQLPRKSSSTANGSREL</sequence>